<sequence>MLITRETDYALRILRAMASGEQVTTGDICKRELLPQQFVYKILKKLERANLVQITRGVGGGCRLVADLNNVSLYDLTEIMDAEKLISACMQPGFQCAWQQKCSTPCTVHRQIFRIQEILDTELRAVSLHRMLLQAEDE</sequence>
<dbReference type="Proteomes" id="UP000719942">
    <property type="component" value="Unassembled WGS sequence"/>
</dbReference>
<dbReference type="Gene3D" id="1.10.10.10">
    <property type="entry name" value="Winged helix-like DNA-binding domain superfamily/Winged helix DNA-binding domain"/>
    <property type="match status" value="1"/>
</dbReference>
<reference evidence="1 2" key="1">
    <citation type="submission" date="2021-03" db="EMBL/GenBank/DDBJ databases">
        <title>Caproiciproducens sp. nov. isolated from feces of cow.</title>
        <authorList>
            <person name="Choi J.-Y."/>
        </authorList>
    </citation>
    <scope>NUCLEOTIDE SEQUENCE [LARGE SCALE GENOMIC DNA]</scope>
    <source>
        <strain evidence="1 2">AGMB10547</strain>
    </source>
</reference>
<dbReference type="PANTHER" id="PTHR33221:SF2">
    <property type="entry name" value="TRANSCRIPTIONAL REGULATOR"/>
    <property type="match status" value="1"/>
</dbReference>
<name>A0ABS7DKW7_9FIRM</name>
<proteinExistence type="predicted"/>
<evidence type="ECO:0000313" key="2">
    <source>
        <dbReference type="Proteomes" id="UP000719942"/>
    </source>
</evidence>
<dbReference type="PANTHER" id="PTHR33221">
    <property type="entry name" value="WINGED HELIX-TURN-HELIX TRANSCRIPTIONAL REGULATOR, RRF2 FAMILY"/>
    <property type="match status" value="1"/>
</dbReference>
<dbReference type="InterPro" id="IPR036388">
    <property type="entry name" value="WH-like_DNA-bd_sf"/>
</dbReference>
<dbReference type="InterPro" id="IPR000944">
    <property type="entry name" value="Tscrpt_reg_Rrf2"/>
</dbReference>
<dbReference type="PROSITE" id="PS51197">
    <property type="entry name" value="HTH_RRF2_2"/>
    <property type="match status" value="1"/>
</dbReference>
<dbReference type="InterPro" id="IPR036390">
    <property type="entry name" value="WH_DNA-bd_sf"/>
</dbReference>
<comment type="caution">
    <text evidence="1">The sequence shown here is derived from an EMBL/GenBank/DDBJ whole genome shotgun (WGS) entry which is preliminary data.</text>
</comment>
<evidence type="ECO:0000313" key="1">
    <source>
        <dbReference type="EMBL" id="MBW7571475.1"/>
    </source>
</evidence>
<dbReference type="Pfam" id="PF02082">
    <property type="entry name" value="Rrf2"/>
    <property type="match status" value="1"/>
</dbReference>
<organism evidence="1 2">
    <name type="scientific">Caproiciproducens faecalis</name>
    <dbReference type="NCBI Taxonomy" id="2820301"/>
    <lineage>
        <taxon>Bacteria</taxon>
        <taxon>Bacillati</taxon>
        <taxon>Bacillota</taxon>
        <taxon>Clostridia</taxon>
        <taxon>Eubacteriales</taxon>
        <taxon>Acutalibacteraceae</taxon>
        <taxon>Caproiciproducens</taxon>
    </lineage>
</organism>
<dbReference type="EMBL" id="JAGFNZ010000001">
    <property type="protein sequence ID" value="MBW7571475.1"/>
    <property type="molecule type" value="Genomic_DNA"/>
</dbReference>
<dbReference type="SUPFAM" id="SSF46785">
    <property type="entry name" value="Winged helix' DNA-binding domain"/>
    <property type="match status" value="1"/>
</dbReference>
<keyword evidence="2" id="KW-1185">Reference proteome</keyword>
<protein>
    <submittedName>
        <fullName evidence="1">Rrf2 family transcriptional regulator</fullName>
    </submittedName>
</protein>
<accession>A0ABS7DKW7</accession>
<gene>
    <name evidence="1" type="ORF">J5W02_01500</name>
</gene>